<evidence type="ECO:0000313" key="3">
    <source>
        <dbReference type="Proteomes" id="UP000435036"/>
    </source>
</evidence>
<feature type="transmembrane region" description="Helical" evidence="1">
    <location>
        <begin position="5"/>
        <end position="23"/>
    </location>
</feature>
<dbReference type="InterPro" id="IPR025058">
    <property type="entry name" value="DUF3995"/>
</dbReference>
<dbReference type="AlphaFoldDB" id="A0A6N8L1X8"/>
<feature type="transmembrane region" description="Helical" evidence="1">
    <location>
        <begin position="76"/>
        <end position="93"/>
    </location>
</feature>
<gene>
    <name evidence="2" type="ORF">GQF63_10740</name>
</gene>
<proteinExistence type="predicted"/>
<keyword evidence="1" id="KW-0472">Membrane</keyword>
<reference evidence="2 3" key="1">
    <citation type="submission" date="2019-12" db="EMBL/GenBank/DDBJ databases">
        <authorList>
            <person name="Dong K."/>
        </authorList>
    </citation>
    <scope>NUCLEOTIDE SEQUENCE [LARGE SCALE GENOMIC DNA]</scope>
    <source>
        <strain evidence="2 3">JCM 31225</strain>
    </source>
</reference>
<dbReference type="Proteomes" id="UP000435036">
    <property type="component" value="Unassembled WGS sequence"/>
</dbReference>
<evidence type="ECO:0000313" key="2">
    <source>
        <dbReference type="EMBL" id="MVZ62501.1"/>
    </source>
</evidence>
<dbReference type="Pfam" id="PF13160">
    <property type="entry name" value="DUF3995"/>
    <property type="match status" value="1"/>
</dbReference>
<feature type="transmembrane region" description="Helical" evidence="1">
    <location>
        <begin position="113"/>
        <end position="131"/>
    </location>
</feature>
<feature type="transmembrane region" description="Helical" evidence="1">
    <location>
        <begin position="43"/>
        <end position="64"/>
    </location>
</feature>
<accession>A0A6N8L1X8</accession>
<keyword evidence="1" id="KW-1133">Transmembrane helix</keyword>
<comment type="caution">
    <text evidence="2">The sequence shown here is derived from an EMBL/GenBank/DDBJ whole genome shotgun (WGS) entry which is preliminary data.</text>
</comment>
<dbReference type="EMBL" id="WSQA01000007">
    <property type="protein sequence ID" value="MVZ62501.1"/>
    <property type="molecule type" value="Genomic_DNA"/>
</dbReference>
<sequence>MLITYTLSFIFLCIAGIHLYWAFGGQFGKMASVPSTVSGEPLFIPGPLPCILVALAFFAFTLVLHLPEIFIYNLDLLPIASWILVAIFAFRIIGDFNYIGLFKKVKQTDFAILDNRFIIPLCLLITVLLIIRN</sequence>
<name>A0A6N8L1X8_9SPHI</name>
<keyword evidence="1" id="KW-0812">Transmembrane</keyword>
<keyword evidence="3" id="KW-1185">Reference proteome</keyword>
<organism evidence="2 3">
    <name type="scientific">Sphingobacterium humi</name>
    <dbReference type="NCBI Taxonomy" id="1796905"/>
    <lineage>
        <taxon>Bacteria</taxon>
        <taxon>Pseudomonadati</taxon>
        <taxon>Bacteroidota</taxon>
        <taxon>Sphingobacteriia</taxon>
        <taxon>Sphingobacteriales</taxon>
        <taxon>Sphingobacteriaceae</taxon>
        <taxon>Sphingobacterium</taxon>
    </lineage>
</organism>
<evidence type="ECO:0000256" key="1">
    <source>
        <dbReference type="SAM" id="Phobius"/>
    </source>
</evidence>
<dbReference type="RefSeq" id="WP_160369230.1">
    <property type="nucleotide sequence ID" value="NZ_WSQA01000007.1"/>
</dbReference>
<protein>
    <submittedName>
        <fullName evidence="2">DUF3995 domain-containing protein</fullName>
    </submittedName>
</protein>
<dbReference type="OrthoDB" id="8590912at2"/>